<evidence type="ECO:0000313" key="2">
    <source>
        <dbReference type="EMBL" id="WJZ84085.1"/>
    </source>
</evidence>
<sequence>MEKTLIWCLASSHSLLPATEDDSPRELSSASPEKSFPASSNLRFLPQLLYFLLKVQLSSLSLVFECSVIPSLLAPTAAFSLKNGPKNQLYSELPFPHSLLKTH</sequence>
<protein>
    <submittedName>
        <fullName evidence="2">Uncharacterized protein</fullName>
    </submittedName>
</protein>
<dbReference type="EMBL" id="CP126650">
    <property type="protein sequence ID" value="WJZ84085.1"/>
    <property type="molecule type" value="Genomic_DNA"/>
</dbReference>
<feature type="compositionally biased region" description="Polar residues" evidence="1">
    <location>
        <begin position="26"/>
        <end position="38"/>
    </location>
</feature>
<gene>
    <name evidence="2" type="ORF">VitviT2T_003709</name>
</gene>
<proteinExistence type="predicted"/>
<accession>A0ABY9BMX4</accession>
<evidence type="ECO:0000313" key="3">
    <source>
        <dbReference type="Proteomes" id="UP001227230"/>
    </source>
</evidence>
<evidence type="ECO:0000256" key="1">
    <source>
        <dbReference type="SAM" id="MobiDB-lite"/>
    </source>
</evidence>
<reference evidence="2 3" key="1">
    <citation type="journal article" date="2023" name="Hortic Res">
        <title>The complete reference genome for grapevine (Vitis vinifera L.) genetics and breeding.</title>
        <authorList>
            <person name="Shi X."/>
            <person name="Cao S."/>
            <person name="Wang X."/>
            <person name="Huang S."/>
            <person name="Wang Y."/>
            <person name="Liu Z."/>
            <person name="Liu W."/>
            <person name="Leng X."/>
            <person name="Peng Y."/>
            <person name="Wang N."/>
            <person name="Wang Y."/>
            <person name="Ma Z."/>
            <person name="Xu X."/>
            <person name="Zhang F."/>
            <person name="Xue H."/>
            <person name="Zhong H."/>
            <person name="Wang Y."/>
            <person name="Zhang K."/>
            <person name="Velt A."/>
            <person name="Avia K."/>
            <person name="Holtgrawe D."/>
            <person name="Grimplet J."/>
            <person name="Matus J.T."/>
            <person name="Ware D."/>
            <person name="Wu X."/>
            <person name="Wang H."/>
            <person name="Liu C."/>
            <person name="Fang Y."/>
            <person name="Rustenholz C."/>
            <person name="Cheng Z."/>
            <person name="Xiao H."/>
            <person name="Zhou Y."/>
        </authorList>
    </citation>
    <scope>NUCLEOTIDE SEQUENCE [LARGE SCALE GENOMIC DNA]</scope>
    <source>
        <strain evidence="3">cv. Pinot noir / PN40024</strain>
        <tissue evidence="2">Leaf</tissue>
    </source>
</reference>
<organism evidence="2 3">
    <name type="scientific">Vitis vinifera</name>
    <name type="common">Grape</name>
    <dbReference type="NCBI Taxonomy" id="29760"/>
    <lineage>
        <taxon>Eukaryota</taxon>
        <taxon>Viridiplantae</taxon>
        <taxon>Streptophyta</taxon>
        <taxon>Embryophyta</taxon>
        <taxon>Tracheophyta</taxon>
        <taxon>Spermatophyta</taxon>
        <taxon>Magnoliopsida</taxon>
        <taxon>eudicotyledons</taxon>
        <taxon>Gunneridae</taxon>
        <taxon>Pentapetalae</taxon>
        <taxon>rosids</taxon>
        <taxon>Vitales</taxon>
        <taxon>Vitaceae</taxon>
        <taxon>Viteae</taxon>
        <taxon>Vitis</taxon>
    </lineage>
</organism>
<feature type="region of interest" description="Disordered" evidence="1">
    <location>
        <begin position="17"/>
        <end position="38"/>
    </location>
</feature>
<dbReference type="Proteomes" id="UP001227230">
    <property type="component" value="Chromosome 3"/>
</dbReference>
<name>A0ABY9BMX4_VITVI</name>
<keyword evidence="3" id="KW-1185">Reference proteome</keyword>